<organism evidence="1 2">
    <name type="scientific">Nonlabens ulvanivorans</name>
    <name type="common">Persicivirga ulvanivorans</name>
    <dbReference type="NCBI Taxonomy" id="906888"/>
    <lineage>
        <taxon>Bacteria</taxon>
        <taxon>Pseudomonadati</taxon>
        <taxon>Bacteroidota</taxon>
        <taxon>Flavobacteriia</taxon>
        <taxon>Flavobacteriales</taxon>
        <taxon>Flavobacteriaceae</taxon>
        <taxon>Nonlabens</taxon>
    </lineage>
</organism>
<accession>A0A090WCR4</accession>
<dbReference type="AlphaFoldDB" id="A0A090WCR4"/>
<name>A0A090WCR4_NONUL</name>
<protein>
    <submittedName>
        <fullName evidence="1">ADP-heptose:LPS heptosyltransferase II</fullName>
    </submittedName>
</protein>
<dbReference type="Proteomes" id="UP000029647">
    <property type="component" value="Unassembled WGS sequence"/>
</dbReference>
<sequence>MGKALDIPSFAIFSPWINKRSWNAGEDGKKHISVHLKDFKPELYGTKKASAFKKQAQELYQHFKPVLMFENLKKFVDGNY</sequence>
<dbReference type="EMBL" id="BBNT01000003">
    <property type="protein sequence ID" value="GAL74805.1"/>
    <property type="molecule type" value="Genomic_DNA"/>
</dbReference>
<keyword evidence="1" id="KW-0808">Transferase</keyword>
<evidence type="ECO:0000313" key="1">
    <source>
        <dbReference type="EMBL" id="GAL74805.1"/>
    </source>
</evidence>
<gene>
    <name evidence="1" type="ORF">JCM19275_844</name>
</gene>
<reference evidence="1 2" key="1">
    <citation type="journal article" date="2014" name="Genome Announc.">
        <title>Draft Genome Sequences of Marine Flavobacterium Nonlabens Strains NR17, NR24, NR27, NR32, NR33, and Ara13.</title>
        <authorList>
            <person name="Nakanishi M."/>
            <person name="Meirelles P."/>
            <person name="Suzuki R."/>
            <person name="Takatani N."/>
            <person name="Mino S."/>
            <person name="Suda W."/>
            <person name="Oshima K."/>
            <person name="Hattori M."/>
            <person name="Ohkuma M."/>
            <person name="Hosokawa M."/>
            <person name="Miyashita K."/>
            <person name="Thompson F.L."/>
            <person name="Niwa A."/>
            <person name="Sawabe T."/>
            <person name="Sawabe T."/>
        </authorList>
    </citation>
    <scope>NUCLEOTIDE SEQUENCE [LARGE SCALE GENOMIC DNA]</scope>
    <source>
        <strain evidence="2">JCM19275</strain>
    </source>
</reference>
<comment type="caution">
    <text evidence="1">The sequence shown here is derived from an EMBL/GenBank/DDBJ whole genome shotgun (WGS) entry which is preliminary data.</text>
</comment>
<proteinExistence type="predicted"/>
<evidence type="ECO:0000313" key="2">
    <source>
        <dbReference type="Proteomes" id="UP000029647"/>
    </source>
</evidence>
<dbReference type="GO" id="GO:0016740">
    <property type="term" value="F:transferase activity"/>
    <property type="evidence" value="ECO:0007669"/>
    <property type="project" value="UniProtKB-KW"/>
</dbReference>